<dbReference type="InterPro" id="IPR002123">
    <property type="entry name" value="Plipid/glycerol_acylTrfase"/>
</dbReference>
<keyword evidence="7" id="KW-0594">Phospholipid biosynthesis</keyword>
<evidence type="ECO:0000256" key="1">
    <source>
        <dbReference type="ARBA" id="ARBA00005189"/>
    </source>
</evidence>
<dbReference type="RefSeq" id="WP_134114329.1">
    <property type="nucleotide sequence ID" value="NZ_SOEG01000001.1"/>
</dbReference>
<proteinExistence type="inferred from homology"/>
<comment type="catalytic activity">
    <reaction evidence="7">
        <text>a 1-acyl-sn-glycero-3-phosphate + an acyl-CoA = a 1,2-diacyl-sn-glycero-3-phosphate + CoA</text>
        <dbReference type="Rhea" id="RHEA:19709"/>
        <dbReference type="ChEBI" id="CHEBI:57287"/>
        <dbReference type="ChEBI" id="CHEBI:57970"/>
        <dbReference type="ChEBI" id="CHEBI:58342"/>
        <dbReference type="ChEBI" id="CHEBI:58608"/>
        <dbReference type="EC" id="2.3.1.51"/>
    </reaction>
</comment>
<dbReference type="EMBL" id="SOEG01000001">
    <property type="protein sequence ID" value="TDX59292.1"/>
    <property type="molecule type" value="Genomic_DNA"/>
</dbReference>
<comment type="pathway">
    <text evidence="1">Lipid metabolism.</text>
</comment>
<dbReference type="NCBIfam" id="TIGR00530">
    <property type="entry name" value="AGP_acyltrn"/>
    <property type="match status" value="1"/>
</dbReference>
<dbReference type="PANTHER" id="PTHR10434">
    <property type="entry name" value="1-ACYL-SN-GLYCEROL-3-PHOSPHATE ACYLTRANSFERASE"/>
    <property type="match status" value="1"/>
</dbReference>
<dbReference type="SMART" id="SM00563">
    <property type="entry name" value="PlsC"/>
    <property type="match status" value="1"/>
</dbReference>
<keyword evidence="5 7" id="KW-0443">Lipid metabolism</keyword>
<dbReference type="EC" id="2.3.1.51" evidence="7"/>
<dbReference type="GO" id="GO:0006654">
    <property type="term" value="P:phosphatidic acid biosynthetic process"/>
    <property type="evidence" value="ECO:0007669"/>
    <property type="project" value="TreeGrafter"/>
</dbReference>
<evidence type="ECO:0000256" key="5">
    <source>
        <dbReference type="ARBA" id="ARBA00023098"/>
    </source>
</evidence>
<name>A0A4R8HGR5_9FIRM</name>
<accession>A0A4R8HGR5</accession>
<evidence type="ECO:0000256" key="3">
    <source>
        <dbReference type="ARBA" id="ARBA00022516"/>
    </source>
</evidence>
<dbReference type="PANTHER" id="PTHR10434:SF64">
    <property type="entry name" value="1-ACYL-SN-GLYCEROL-3-PHOSPHATE ACYLTRANSFERASE-RELATED"/>
    <property type="match status" value="1"/>
</dbReference>
<keyword evidence="10" id="KW-1185">Reference proteome</keyword>
<organism evidence="9 10">
    <name type="scientific">Orenia marismortui</name>
    <dbReference type="NCBI Taxonomy" id="46469"/>
    <lineage>
        <taxon>Bacteria</taxon>
        <taxon>Bacillati</taxon>
        <taxon>Bacillota</taxon>
        <taxon>Clostridia</taxon>
        <taxon>Halanaerobiales</taxon>
        <taxon>Halobacteroidaceae</taxon>
        <taxon>Orenia</taxon>
    </lineage>
</organism>
<protein>
    <recommendedName>
        <fullName evidence="7">1-acyl-sn-glycerol-3-phosphate acyltransferase</fullName>
        <ecNumber evidence="7">2.3.1.51</ecNumber>
    </recommendedName>
</protein>
<dbReference type="CDD" id="cd07989">
    <property type="entry name" value="LPLAT_AGPAT-like"/>
    <property type="match status" value="1"/>
</dbReference>
<evidence type="ECO:0000256" key="7">
    <source>
        <dbReference type="RuleBase" id="RU361267"/>
    </source>
</evidence>
<evidence type="ECO:0000313" key="9">
    <source>
        <dbReference type="EMBL" id="TDX59292.1"/>
    </source>
</evidence>
<evidence type="ECO:0000256" key="2">
    <source>
        <dbReference type="ARBA" id="ARBA00008655"/>
    </source>
</evidence>
<dbReference type="InterPro" id="IPR004552">
    <property type="entry name" value="AGP_acyltrans"/>
</dbReference>
<dbReference type="GO" id="GO:0003841">
    <property type="term" value="F:1-acylglycerol-3-phosphate O-acyltransferase activity"/>
    <property type="evidence" value="ECO:0007669"/>
    <property type="project" value="UniProtKB-UniRule"/>
</dbReference>
<dbReference type="Proteomes" id="UP000295832">
    <property type="component" value="Unassembled WGS sequence"/>
</dbReference>
<dbReference type="AlphaFoldDB" id="A0A4R8HGR5"/>
<dbReference type="STRING" id="926561.GCA_000379025_00867"/>
<gene>
    <name evidence="9" type="ORF">C7959_101179</name>
</gene>
<reference evidence="9 10" key="1">
    <citation type="submission" date="2019-03" db="EMBL/GenBank/DDBJ databases">
        <title>Subsurface microbial communities from deep shales in Ohio and West Virginia, USA.</title>
        <authorList>
            <person name="Wrighton K."/>
        </authorList>
    </citation>
    <scope>NUCLEOTIDE SEQUENCE [LARGE SCALE GENOMIC DNA]</scope>
    <source>
        <strain evidence="9 10">MSL 6dP</strain>
    </source>
</reference>
<evidence type="ECO:0000313" key="10">
    <source>
        <dbReference type="Proteomes" id="UP000295832"/>
    </source>
</evidence>
<sequence length="236" mass="27137">MIKTISWFTYFWLYQIALLGSLIKMKFLELKGEDDRVKNYTNQLAKNWAKSLVDFTGSEIIVKGEDKIPEEPVLFVANHQGSFDIPLLLGYINKPKAFIAKWELRYMPFVSGWMKNMKCIFIKRNDFRQTLRAFKDAGKVFDAGQSLVIFPEGTRSCSDKLGDFKRGSLKIALREEVAIVPVTIKGSYKLREANNGLIKGDKVELILSDPIYVESLSKEERNDLTLIVREKIKENL</sequence>
<dbReference type="GO" id="GO:0016020">
    <property type="term" value="C:membrane"/>
    <property type="evidence" value="ECO:0007669"/>
    <property type="project" value="InterPro"/>
</dbReference>
<dbReference type="SUPFAM" id="SSF69593">
    <property type="entry name" value="Glycerol-3-phosphate (1)-acyltransferase"/>
    <property type="match status" value="1"/>
</dbReference>
<comment type="domain">
    <text evidence="7">The HXXXXD motif is essential for acyltransferase activity and may constitute the binding site for the phosphate moiety of the glycerol-3-phosphate.</text>
</comment>
<dbReference type="Pfam" id="PF01553">
    <property type="entry name" value="Acyltransferase"/>
    <property type="match status" value="1"/>
</dbReference>
<keyword evidence="6 7" id="KW-0012">Acyltransferase</keyword>
<feature type="domain" description="Phospholipid/glycerol acyltransferase" evidence="8">
    <location>
        <begin position="73"/>
        <end position="187"/>
    </location>
</feature>
<keyword evidence="7" id="KW-1208">Phospholipid metabolism</keyword>
<comment type="similarity">
    <text evidence="2 7">Belongs to the 1-acyl-sn-glycerol-3-phosphate acyltransferase family.</text>
</comment>
<comment type="caution">
    <text evidence="9">The sequence shown here is derived from an EMBL/GenBank/DDBJ whole genome shotgun (WGS) entry which is preliminary data.</text>
</comment>
<keyword evidence="4 7" id="KW-0808">Transferase</keyword>
<evidence type="ECO:0000259" key="8">
    <source>
        <dbReference type="SMART" id="SM00563"/>
    </source>
</evidence>
<keyword evidence="3 7" id="KW-0444">Lipid biosynthesis</keyword>
<evidence type="ECO:0000256" key="4">
    <source>
        <dbReference type="ARBA" id="ARBA00022679"/>
    </source>
</evidence>
<evidence type="ECO:0000256" key="6">
    <source>
        <dbReference type="ARBA" id="ARBA00023315"/>
    </source>
</evidence>